<dbReference type="InterPro" id="IPR012674">
    <property type="entry name" value="Calycin"/>
</dbReference>
<dbReference type="SUPFAM" id="SSF50814">
    <property type="entry name" value="Lipocalins"/>
    <property type="match status" value="1"/>
</dbReference>
<sequence>MQDTLIQITTMQWNSDTKEEESIQLTTEGQYTFKKDHLYLVYQESELSGMKGTTTTLKLQEGGIVSLRRYGVSNMDMVFTEGKRFKTMYHTPYGDVPMEILTKNIECEVSKEPFSAKVTIEYDICVKNLFDGKNKMTIIAKK</sequence>
<dbReference type="Gene3D" id="2.40.128.20">
    <property type="match status" value="1"/>
</dbReference>
<evidence type="ECO:0000313" key="2">
    <source>
        <dbReference type="Proteomes" id="UP001595916"/>
    </source>
</evidence>
<protein>
    <submittedName>
        <fullName evidence="1">DUF1934 domain-containing protein</fullName>
    </submittedName>
</protein>
<name>A0ABV9QJI5_9FIRM</name>
<comment type="caution">
    <text evidence="1">The sequence shown here is derived from an EMBL/GenBank/DDBJ whole genome shotgun (WGS) entry which is preliminary data.</text>
</comment>
<keyword evidence="2" id="KW-1185">Reference proteome</keyword>
<accession>A0ABV9QJI5</accession>
<proteinExistence type="predicted"/>
<dbReference type="EMBL" id="JBHSHL010000022">
    <property type="protein sequence ID" value="MFC4804745.1"/>
    <property type="molecule type" value="Genomic_DNA"/>
</dbReference>
<evidence type="ECO:0000313" key="1">
    <source>
        <dbReference type="EMBL" id="MFC4804745.1"/>
    </source>
</evidence>
<dbReference type="Proteomes" id="UP001595916">
    <property type="component" value="Unassembled WGS sequence"/>
</dbReference>
<organism evidence="1 2">
    <name type="scientific">Filifactor villosus</name>
    <dbReference type="NCBI Taxonomy" id="29374"/>
    <lineage>
        <taxon>Bacteria</taxon>
        <taxon>Bacillati</taxon>
        <taxon>Bacillota</taxon>
        <taxon>Clostridia</taxon>
        <taxon>Peptostreptococcales</taxon>
        <taxon>Filifactoraceae</taxon>
        <taxon>Filifactor</taxon>
    </lineage>
</organism>
<dbReference type="RefSeq" id="WP_379788260.1">
    <property type="nucleotide sequence ID" value="NZ_JBHSHL010000022.1"/>
</dbReference>
<gene>
    <name evidence="1" type="ORF">ACFO4R_06570</name>
</gene>
<reference evidence="2" key="1">
    <citation type="journal article" date="2019" name="Int. J. Syst. Evol. Microbiol.">
        <title>The Global Catalogue of Microorganisms (GCM) 10K type strain sequencing project: providing services to taxonomists for standard genome sequencing and annotation.</title>
        <authorList>
            <consortium name="The Broad Institute Genomics Platform"/>
            <consortium name="The Broad Institute Genome Sequencing Center for Infectious Disease"/>
            <person name="Wu L."/>
            <person name="Ma J."/>
        </authorList>
    </citation>
    <scope>NUCLEOTIDE SEQUENCE [LARGE SCALE GENOMIC DNA]</scope>
    <source>
        <strain evidence="2">CCUG 46385</strain>
    </source>
</reference>
<dbReference type="InterPro" id="IPR015231">
    <property type="entry name" value="DUF1934"/>
</dbReference>
<dbReference type="Pfam" id="PF09148">
    <property type="entry name" value="DUF1934"/>
    <property type="match status" value="1"/>
</dbReference>